<reference evidence="8" key="1">
    <citation type="submission" date="2006-10" db="EMBL/GenBank/DDBJ databases">
        <authorList>
            <person name="Amadeo P."/>
            <person name="Zhao Q."/>
            <person name="Wortman J."/>
            <person name="Fraser-Liggett C."/>
            <person name="Carlton J."/>
        </authorList>
    </citation>
    <scope>NUCLEOTIDE SEQUENCE</scope>
    <source>
        <strain evidence="8">G3</strain>
    </source>
</reference>
<keyword evidence="3" id="KW-0813">Transport</keyword>
<dbReference type="FunCoup" id="A2F8J1">
    <property type="interactions" value="372"/>
</dbReference>
<accession>A2F8J1</accession>
<keyword evidence="4" id="KW-0653">Protein transport</keyword>
<keyword evidence="9" id="KW-1185">Reference proteome</keyword>
<dbReference type="EMBL" id="DS113662">
    <property type="protein sequence ID" value="EAX98784.1"/>
    <property type="molecule type" value="Genomic_DNA"/>
</dbReference>
<protein>
    <submittedName>
        <fullName evidence="8">Adaptin N terminal region family protein</fullName>
    </submittedName>
</protein>
<evidence type="ECO:0000256" key="3">
    <source>
        <dbReference type="ARBA" id="ARBA00022448"/>
    </source>
</evidence>
<dbReference type="STRING" id="5722.A2F8J1"/>
<feature type="compositionally biased region" description="Low complexity" evidence="6">
    <location>
        <begin position="669"/>
        <end position="681"/>
    </location>
</feature>
<proteinExistence type="inferred from homology"/>
<evidence type="ECO:0000256" key="2">
    <source>
        <dbReference type="ARBA" id="ARBA00006613"/>
    </source>
</evidence>
<feature type="compositionally biased region" description="Basic and acidic residues" evidence="6">
    <location>
        <begin position="650"/>
        <end position="661"/>
    </location>
</feature>
<dbReference type="GO" id="GO:0012505">
    <property type="term" value="C:endomembrane system"/>
    <property type="evidence" value="ECO:0007669"/>
    <property type="project" value="UniProtKB-SubCell"/>
</dbReference>
<dbReference type="InParanoid" id="A2F8J1"/>
<keyword evidence="5" id="KW-0472">Membrane</keyword>
<evidence type="ECO:0000256" key="1">
    <source>
        <dbReference type="ARBA" id="ARBA00004308"/>
    </source>
</evidence>
<feature type="domain" description="Clathrin/coatomer adaptor adaptin-like N-terminal" evidence="7">
    <location>
        <begin position="36"/>
        <end position="565"/>
    </location>
</feature>
<dbReference type="OrthoDB" id="10254310at2759"/>
<dbReference type="GO" id="GO:0016192">
    <property type="term" value="P:vesicle-mediated transport"/>
    <property type="evidence" value="ECO:0000318"/>
    <property type="project" value="GO_Central"/>
</dbReference>
<dbReference type="AlphaFoldDB" id="A2F8J1"/>
<evidence type="ECO:0000256" key="4">
    <source>
        <dbReference type="ARBA" id="ARBA00022927"/>
    </source>
</evidence>
<evidence type="ECO:0000313" key="8">
    <source>
        <dbReference type="EMBL" id="EAX98784.1"/>
    </source>
</evidence>
<dbReference type="InterPro" id="IPR011989">
    <property type="entry name" value="ARM-like"/>
</dbReference>
<dbReference type="eggNOG" id="KOG1060">
    <property type="taxonomic scope" value="Eukaryota"/>
</dbReference>
<dbReference type="RefSeq" id="XP_001311714.1">
    <property type="nucleotide sequence ID" value="XM_001311713.1"/>
</dbReference>
<dbReference type="Pfam" id="PF01602">
    <property type="entry name" value="Adaptin_N"/>
    <property type="match status" value="1"/>
</dbReference>
<comment type="subcellular location">
    <subcellularLocation>
        <location evidence="1">Endomembrane system</location>
    </subcellularLocation>
</comment>
<dbReference type="KEGG" id="tva:4756585"/>
<dbReference type="Gene3D" id="1.25.10.10">
    <property type="entry name" value="Leucine-rich Repeat Variant"/>
    <property type="match status" value="1"/>
</dbReference>
<dbReference type="PANTHER" id="PTHR11134">
    <property type="entry name" value="ADAPTOR COMPLEX SUBUNIT BETA FAMILY MEMBER"/>
    <property type="match status" value="1"/>
</dbReference>
<dbReference type="GO" id="GO:0030117">
    <property type="term" value="C:membrane coat"/>
    <property type="evidence" value="ECO:0007669"/>
    <property type="project" value="InterPro"/>
</dbReference>
<evidence type="ECO:0000256" key="5">
    <source>
        <dbReference type="ARBA" id="ARBA00023136"/>
    </source>
</evidence>
<dbReference type="InterPro" id="IPR002553">
    <property type="entry name" value="Clathrin/coatomer_adapt-like_N"/>
</dbReference>
<evidence type="ECO:0000259" key="7">
    <source>
        <dbReference type="Pfam" id="PF01602"/>
    </source>
</evidence>
<dbReference type="SMR" id="A2F8J1"/>
<name>A2F8J1_TRIV3</name>
<reference evidence="8" key="2">
    <citation type="journal article" date="2007" name="Science">
        <title>Draft genome sequence of the sexually transmitted pathogen Trichomonas vaginalis.</title>
        <authorList>
            <person name="Carlton J.M."/>
            <person name="Hirt R.P."/>
            <person name="Silva J.C."/>
            <person name="Delcher A.L."/>
            <person name="Schatz M."/>
            <person name="Zhao Q."/>
            <person name="Wortman J.R."/>
            <person name="Bidwell S.L."/>
            <person name="Alsmark U.C.M."/>
            <person name="Besteiro S."/>
            <person name="Sicheritz-Ponten T."/>
            <person name="Noel C.J."/>
            <person name="Dacks J.B."/>
            <person name="Foster P.G."/>
            <person name="Simillion C."/>
            <person name="Van de Peer Y."/>
            <person name="Miranda-Saavedra D."/>
            <person name="Barton G.J."/>
            <person name="Westrop G.D."/>
            <person name="Mueller S."/>
            <person name="Dessi D."/>
            <person name="Fiori P.L."/>
            <person name="Ren Q."/>
            <person name="Paulsen I."/>
            <person name="Zhang H."/>
            <person name="Bastida-Corcuera F.D."/>
            <person name="Simoes-Barbosa A."/>
            <person name="Brown M.T."/>
            <person name="Hayes R.D."/>
            <person name="Mukherjee M."/>
            <person name="Okumura C.Y."/>
            <person name="Schneider R."/>
            <person name="Smith A.J."/>
            <person name="Vanacova S."/>
            <person name="Villalvazo M."/>
            <person name="Haas B.J."/>
            <person name="Pertea M."/>
            <person name="Feldblyum T.V."/>
            <person name="Utterback T.R."/>
            <person name="Shu C.L."/>
            <person name="Osoegawa K."/>
            <person name="de Jong P.J."/>
            <person name="Hrdy I."/>
            <person name="Horvathova L."/>
            <person name="Zubacova Z."/>
            <person name="Dolezal P."/>
            <person name="Malik S.B."/>
            <person name="Logsdon J.M. Jr."/>
            <person name="Henze K."/>
            <person name="Gupta A."/>
            <person name="Wang C.C."/>
            <person name="Dunne R.L."/>
            <person name="Upcroft J.A."/>
            <person name="Upcroft P."/>
            <person name="White O."/>
            <person name="Salzberg S.L."/>
            <person name="Tang P."/>
            <person name="Chiu C.-H."/>
            <person name="Lee Y.-S."/>
            <person name="Embley T.M."/>
            <person name="Coombs G.H."/>
            <person name="Mottram J.C."/>
            <person name="Tachezy J."/>
            <person name="Fraser-Liggett C.M."/>
            <person name="Johnson P.J."/>
        </authorList>
    </citation>
    <scope>NUCLEOTIDE SEQUENCE [LARGE SCALE GENOMIC DNA]</scope>
    <source>
        <strain evidence="8">G3</strain>
    </source>
</reference>
<dbReference type="OMA" id="TPMIREQ"/>
<dbReference type="GO" id="GO:0006886">
    <property type="term" value="P:intracellular protein transport"/>
    <property type="evidence" value="ECO:0007669"/>
    <property type="project" value="InterPro"/>
</dbReference>
<sequence>MSNLASFGSKDFSPEIKVQEIQSSTDPQQNQHQAAIQQVSELFKSSNFQDQTQALKILLALISKGVDVSAFSPYVVQQIASPDPNSRQLAYIYLNHYAEEANETIMLSINTFQKSLTDSDPLCRALAVKVLSSIRSREILPAIQDAVRTVIGDPSPYVKKAAAYAMIKASNLGQDDSETESYLPLIERMLGDPSPIAFSGAIAAYYALCPDNIEFLHPHYRYICQNISKLDPWAQIYTLRALAIYARYCFKDPSSINEEETANFWDENANNDSIPTDQFLLISAAKKMLSSMNPAVSTAATSLLYYCGPSSSLSVVARPMVRLLYSSSIISQLTLTSILTLASSHPQIFVPHINHFFIRRFDTTPVKNIKLRVLSLLASQTSAELILNELSRYASSTDTDFAVNAVKTMGKTALCNESIIPACLVSLIKLLGRSEGPVLSEVVVVISHLLFKRRGTEDEAMALRQLCRKFDIVKDPTARAAVLSIVGDLYETHKAFAPQLLRYVGQNFSEEPGEVRLQALTLAAKLVASGEDRTIPIYILKIGERDPEFDVRDRSKFLLAILESDSDDIKNNLKELLFPARKTPNWTSTTSYNSEFMIGTLSHFLNRALPGYESLPDWAPEEEIPDDSVRTPLGAPKIGGSGKSNVATKEGLKEFFDGEQNKDDDEYYSDQYYSDDPATIQ</sequence>
<dbReference type="InterPro" id="IPR026739">
    <property type="entry name" value="AP_beta"/>
</dbReference>
<dbReference type="FunFam" id="1.25.10.10:FF:000912">
    <property type="entry name" value="Adaptin N terminal region family protein"/>
    <property type="match status" value="1"/>
</dbReference>
<dbReference type="SUPFAM" id="SSF48371">
    <property type="entry name" value="ARM repeat"/>
    <property type="match status" value="1"/>
</dbReference>
<comment type="similarity">
    <text evidence="2">Belongs to the adaptor complexes large subunit family.</text>
</comment>
<dbReference type="VEuPathDB" id="TrichDB:TVAGG3_0903270"/>
<evidence type="ECO:0000256" key="6">
    <source>
        <dbReference type="SAM" id="MobiDB-lite"/>
    </source>
</evidence>
<feature type="region of interest" description="Disordered" evidence="6">
    <location>
        <begin position="618"/>
        <end position="681"/>
    </location>
</feature>
<dbReference type="InterPro" id="IPR016024">
    <property type="entry name" value="ARM-type_fold"/>
</dbReference>
<gene>
    <name evidence="8" type="ORF">TVAG_492750</name>
</gene>
<dbReference type="Proteomes" id="UP000001542">
    <property type="component" value="Unassembled WGS sequence"/>
</dbReference>
<dbReference type="VEuPathDB" id="TrichDB:TVAG_492750"/>
<organism evidence="8 9">
    <name type="scientific">Trichomonas vaginalis (strain ATCC PRA-98 / G3)</name>
    <dbReference type="NCBI Taxonomy" id="412133"/>
    <lineage>
        <taxon>Eukaryota</taxon>
        <taxon>Metamonada</taxon>
        <taxon>Parabasalia</taxon>
        <taxon>Trichomonadida</taxon>
        <taxon>Trichomonadidae</taxon>
        <taxon>Trichomonas</taxon>
    </lineage>
</organism>
<evidence type="ECO:0000313" key="9">
    <source>
        <dbReference type="Proteomes" id="UP000001542"/>
    </source>
</evidence>